<accession>A0ABP9QTP9</accession>
<sequence length="387" mass="41863">MSRLPSRLLLAPLLALGSLRRLFGKRGYPDHPKRILVAHHLLLGDTLMLAALLAKLRHNHPDAEIVMSCPRAIAPLFAANPWGVRAVPFDPRKVGTLLRFALRRGFDLAMVPGDSRHSLLARAAGTRHVVAQAGDKPKYKNWFVNDQRAWPETATALPEMFSALAQGSEPPPYSPEQWPLAPCRDFERPSGRYAVLHLGASSPLKLWPADRWHALAEILKADGITPVWSGGHNEAALVTAADPEGRHRSYAGQLDLLQLAHLLAGACLLVSPDTGVAHLGRITGTPTLTLFGPGSELLCAQSRFFANMPAQSLSVFIPCRNQRVLFRRTLKWVRRCGRGFDASGCTPNDPVAPHCGNALCMVAVTLDAVLAACDQLLSSSPSAGTAS</sequence>
<dbReference type="RefSeq" id="WP_345533387.1">
    <property type="nucleotide sequence ID" value="NZ_BAABLD010000008.1"/>
</dbReference>
<dbReference type="CDD" id="cd03789">
    <property type="entry name" value="GT9_LPS_heptosyltransferase"/>
    <property type="match status" value="1"/>
</dbReference>
<evidence type="ECO:0000313" key="3">
    <source>
        <dbReference type="EMBL" id="GAA5167293.1"/>
    </source>
</evidence>
<dbReference type="Pfam" id="PF01075">
    <property type="entry name" value="Glyco_transf_9"/>
    <property type="match status" value="1"/>
</dbReference>
<keyword evidence="2" id="KW-0808">Transferase</keyword>
<keyword evidence="1" id="KW-0328">Glycosyltransferase</keyword>
<evidence type="ECO:0000313" key="4">
    <source>
        <dbReference type="Proteomes" id="UP001500547"/>
    </source>
</evidence>
<name>A0ABP9QTP9_9RHOO</name>
<keyword evidence="4" id="KW-1185">Reference proteome</keyword>
<reference evidence="4" key="1">
    <citation type="journal article" date="2019" name="Int. J. Syst. Evol. Microbiol.">
        <title>The Global Catalogue of Microorganisms (GCM) 10K type strain sequencing project: providing services to taxonomists for standard genome sequencing and annotation.</title>
        <authorList>
            <consortium name="The Broad Institute Genomics Platform"/>
            <consortium name="The Broad Institute Genome Sequencing Center for Infectious Disease"/>
            <person name="Wu L."/>
            <person name="Ma J."/>
        </authorList>
    </citation>
    <scope>NUCLEOTIDE SEQUENCE [LARGE SCALE GENOMIC DNA]</scope>
    <source>
        <strain evidence="4">JCM 18715</strain>
    </source>
</reference>
<dbReference type="Proteomes" id="UP001500547">
    <property type="component" value="Unassembled WGS sequence"/>
</dbReference>
<dbReference type="PANTHER" id="PTHR30160:SF1">
    <property type="entry name" value="LIPOPOLYSACCHARIDE 1,2-N-ACETYLGLUCOSAMINETRANSFERASE-RELATED"/>
    <property type="match status" value="1"/>
</dbReference>
<protein>
    <submittedName>
        <fullName evidence="3">Glycosyltransferase family 9 protein</fullName>
    </submittedName>
</protein>
<comment type="caution">
    <text evidence="3">The sequence shown here is derived from an EMBL/GenBank/DDBJ whole genome shotgun (WGS) entry which is preliminary data.</text>
</comment>
<dbReference type="InterPro" id="IPR002201">
    <property type="entry name" value="Glyco_trans_9"/>
</dbReference>
<proteinExistence type="predicted"/>
<dbReference type="InterPro" id="IPR051199">
    <property type="entry name" value="LPS_LOS_Heptosyltrfase"/>
</dbReference>
<organism evidence="3 4">
    <name type="scientific">Viridibacterium curvum</name>
    <dbReference type="NCBI Taxonomy" id="1101404"/>
    <lineage>
        <taxon>Bacteria</taxon>
        <taxon>Pseudomonadati</taxon>
        <taxon>Pseudomonadota</taxon>
        <taxon>Betaproteobacteria</taxon>
        <taxon>Rhodocyclales</taxon>
        <taxon>Rhodocyclaceae</taxon>
        <taxon>Viridibacterium</taxon>
    </lineage>
</organism>
<dbReference type="Gene3D" id="3.40.50.2000">
    <property type="entry name" value="Glycogen Phosphorylase B"/>
    <property type="match status" value="2"/>
</dbReference>
<dbReference type="SUPFAM" id="SSF53756">
    <property type="entry name" value="UDP-Glycosyltransferase/glycogen phosphorylase"/>
    <property type="match status" value="1"/>
</dbReference>
<dbReference type="EMBL" id="BAABLD010000008">
    <property type="protein sequence ID" value="GAA5167293.1"/>
    <property type="molecule type" value="Genomic_DNA"/>
</dbReference>
<dbReference type="PANTHER" id="PTHR30160">
    <property type="entry name" value="TETRAACYLDISACCHARIDE 4'-KINASE-RELATED"/>
    <property type="match status" value="1"/>
</dbReference>
<evidence type="ECO:0000256" key="2">
    <source>
        <dbReference type="ARBA" id="ARBA00022679"/>
    </source>
</evidence>
<gene>
    <name evidence="3" type="ORF">GCM10025770_25710</name>
</gene>
<evidence type="ECO:0000256" key="1">
    <source>
        <dbReference type="ARBA" id="ARBA00022676"/>
    </source>
</evidence>